<feature type="non-terminal residue" evidence="2">
    <location>
        <position position="1"/>
    </location>
</feature>
<feature type="non-terminal residue" evidence="2">
    <location>
        <position position="466"/>
    </location>
</feature>
<name>A0A382HK50_9ZZZZ</name>
<feature type="coiled-coil region" evidence="1">
    <location>
        <begin position="104"/>
        <end position="138"/>
    </location>
</feature>
<feature type="coiled-coil region" evidence="1">
    <location>
        <begin position="417"/>
        <end position="444"/>
    </location>
</feature>
<evidence type="ECO:0000256" key="1">
    <source>
        <dbReference type="SAM" id="Coils"/>
    </source>
</evidence>
<dbReference type="AlphaFoldDB" id="A0A382HK50"/>
<dbReference type="EMBL" id="UINC01061768">
    <property type="protein sequence ID" value="SVB87688.1"/>
    <property type="molecule type" value="Genomic_DNA"/>
</dbReference>
<proteinExistence type="predicted"/>
<sequence length="466" mass="53595">TEIFRPRGQSRMGIVLNKINEVEKKIIQVQANLGKFNELNNASSKMNGEKTFKISAIDDLELTKKLLETRQELFPVVMEMLSALEEVGQMEVILNFPENGMRRLSSIQLDIKNLLEQLKEEEQNHDELKVNLRSMFVNDELLGREGDVLFLQQSLKEIQSVIKDEIKVKNEREHVSAQIVVDLDAMGVGWTEDRINKFELSELEKKETQQFYNQLSESRQSETSAKDKLNLYREQKEANKPDPKPPLSPWKLALPYALVGVGVVGIVNGGIWVDYIYLGVGLCMVGLGALLRNKILVEMKVEEEVEDKLEVSLVRLLEDATEKRERIFSEWFLWLNERGLDQYLSPLATEKLGDKVCGIKIRMVQKESIDERLSNMSKTIEEVSRRIEKIAPSLKNFVVDIDIPTSIQVICRHFDEARISREKRENLEAQYRGLTEKIKVLTRKIKGKNCELSDFLRSVDAVDEDS</sequence>
<organism evidence="2">
    <name type="scientific">marine metagenome</name>
    <dbReference type="NCBI Taxonomy" id="408172"/>
    <lineage>
        <taxon>unclassified sequences</taxon>
        <taxon>metagenomes</taxon>
        <taxon>ecological metagenomes</taxon>
    </lineage>
</organism>
<reference evidence="2" key="1">
    <citation type="submission" date="2018-05" db="EMBL/GenBank/DDBJ databases">
        <authorList>
            <person name="Lanie J.A."/>
            <person name="Ng W.-L."/>
            <person name="Kazmierczak K.M."/>
            <person name="Andrzejewski T.M."/>
            <person name="Davidsen T.M."/>
            <person name="Wayne K.J."/>
            <person name="Tettelin H."/>
            <person name="Glass J.I."/>
            <person name="Rusch D."/>
            <person name="Podicherti R."/>
            <person name="Tsui H.-C.T."/>
            <person name="Winkler M.E."/>
        </authorList>
    </citation>
    <scope>NUCLEOTIDE SEQUENCE</scope>
</reference>
<accession>A0A382HK50</accession>
<evidence type="ECO:0000313" key="2">
    <source>
        <dbReference type="EMBL" id="SVB87688.1"/>
    </source>
</evidence>
<keyword evidence="1" id="KW-0175">Coiled coil</keyword>
<protein>
    <submittedName>
        <fullName evidence="2">Uncharacterized protein</fullName>
    </submittedName>
</protein>
<gene>
    <name evidence="2" type="ORF">METZ01_LOCUS240542</name>
</gene>